<accession>A0A2S2NAA2</accession>
<gene>
    <name evidence="1" type="ORF">g.83682</name>
</gene>
<name>A0A2S2NAA2_SCHGA</name>
<protein>
    <submittedName>
        <fullName evidence="1">Uncharacterized protein</fullName>
    </submittedName>
</protein>
<proteinExistence type="predicted"/>
<dbReference type="EMBL" id="GGMR01001532">
    <property type="protein sequence ID" value="MBY14151.1"/>
    <property type="molecule type" value="Transcribed_RNA"/>
</dbReference>
<organism evidence="1">
    <name type="scientific">Schizaphis graminum</name>
    <name type="common">Green bug aphid</name>
    <dbReference type="NCBI Taxonomy" id="13262"/>
    <lineage>
        <taxon>Eukaryota</taxon>
        <taxon>Metazoa</taxon>
        <taxon>Ecdysozoa</taxon>
        <taxon>Arthropoda</taxon>
        <taxon>Hexapoda</taxon>
        <taxon>Insecta</taxon>
        <taxon>Pterygota</taxon>
        <taxon>Neoptera</taxon>
        <taxon>Paraneoptera</taxon>
        <taxon>Hemiptera</taxon>
        <taxon>Sternorrhyncha</taxon>
        <taxon>Aphidomorpha</taxon>
        <taxon>Aphidoidea</taxon>
        <taxon>Aphididae</taxon>
        <taxon>Aphidini</taxon>
        <taxon>Schizaphis</taxon>
    </lineage>
</organism>
<evidence type="ECO:0000313" key="1">
    <source>
        <dbReference type="EMBL" id="MBY14151.1"/>
    </source>
</evidence>
<reference evidence="1" key="1">
    <citation type="submission" date="2018-04" db="EMBL/GenBank/DDBJ databases">
        <title>Transcriptome of Schizaphis graminum biotype I.</title>
        <authorList>
            <person name="Scully E.D."/>
            <person name="Geib S.M."/>
            <person name="Palmer N.A."/>
            <person name="Koch K."/>
            <person name="Bradshaw J."/>
            <person name="Heng-Moss T."/>
            <person name="Sarath G."/>
        </authorList>
    </citation>
    <scope>NUCLEOTIDE SEQUENCE</scope>
</reference>
<sequence length="194" mass="21901">MHFLYANITDNFSNHIKLEGDNNLKKCSSSVIENERENLNSDNDVNSSKQDIKDIENVDTMAIVETYSNIDNGDSNLKKYNSTAIENERENLNSDNDINSSKQDIKDIENVDTMAIVETEVETCSNIDNDTNNDATSNIVTNLLVAYSSSLFKKLSDDRILQPVTTYCDFVCGDENTSRNHFTTLRDKPVMYGD</sequence>
<dbReference type="AlphaFoldDB" id="A0A2S2NAA2"/>